<keyword evidence="2" id="KW-1185">Reference proteome</keyword>
<reference evidence="1 2" key="1">
    <citation type="submission" date="2018-03" db="EMBL/GenBank/DDBJ databases">
        <title>Genomes of Pezizomycetes fungi and the evolution of truffles.</title>
        <authorList>
            <person name="Murat C."/>
            <person name="Payen T."/>
            <person name="Noel B."/>
            <person name="Kuo A."/>
            <person name="Martin F.M."/>
        </authorList>
    </citation>
    <scope>NUCLEOTIDE SEQUENCE [LARGE SCALE GENOMIC DNA]</scope>
    <source>
        <strain evidence="1">091103-1</strain>
    </source>
</reference>
<protein>
    <submittedName>
        <fullName evidence="1">Uncharacterized protein</fullName>
    </submittedName>
</protein>
<dbReference type="Proteomes" id="UP000246991">
    <property type="component" value="Unassembled WGS sequence"/>
</dbReference>
<accession>A0A317SZX8</accession>
<evidence type="ECO:0000313" key="1">
    <source>
        <dbReference type="EMBL" id="PWW79985.1"/>
    </source>
</evidence>
<gene>
    <name evidence="1" type="ORF">C7212DRAFT_341140</name>
</gene>
<dbReference type="AlphaFoldDB" id="A0A317SZX8"/>
<organism evidence="1 2">
    <name type="scientific">Tuber magnatum</name>
    <name type="common">white Piedmont truffle</name>
    <dbReference type="NCBI Taxonomy" id="42249"/>
    <lineage>
        <taxon>Eukaryota</taxon>
        <taxon>Fungi</taxon>
        <taxon>Dikarya</taxon>
        <taxon>Ascomycota</taxon>
        <taxon>Pezizomycotina</taxon>
        <taxon>Pezizomycetes</taxon>
        <taxon>Pezizales</taxon>
        <taxon>Tuberaceae</taxon>
        <taxon>Tuber</taxon>
    </lineage>
</organism>
<proteinExistence type="predicted"/>
<comment type="caution">
    <text evidence="1">The sequence shown here is derived from an EMBL/GenBank/DDBJ whole genome shotgun (WGS) entry which is preliminary data.</text>
</comment>
<dbReference type="EMBL" id="PYWC01000005">
    <property type="protein sequence ID" value="PWW79985.1"/>
    <property type="molecule type" value="Genomic_DNA"/>
</dbReference>
<evidence type="ECO:0000313" key="2">
    <source>
        <dbReference type="Proteomes" id="UP000246991"/>
    </source>
</evidence>
<name>A0A317SZX8_9PEZI</name>
<sequence length="303" mass="34845">MLFDWYRHAQELSHSVSIALKDKPKAEKTTAQIIQVGVERKEELGLQWQKRHVMVMEFYSYQEDWIAGRIQDWAKTWEEKQFILKREQEIGKLMSNWYEDGRLELEVQEVISGLSTQPPAPKMTNTITSYLISDNYDEAILEGLELLEGNPPGKYRSARGIRAEETSGESDQESTIVGPDVQQRSYKRKGIHAVVDRDWLGYLAKPVRADATEYRESFPQQLDIQKEHTVKFHHNGLPEGGPHILAAKTTRAGNYVQVKENAANGDIEQGGLDINHHQATVYLEYRRNNEGYWTDALRAINMS</sequence>